<evidence type="ECO:0000313" key="7">
    <source>
        <dbReference type="Proteomes" id="UP000600449"/>
    </source>
</evidence>
<dbReference type="Gene3D" id="3.40.190.10">
    <property type="entry name" value="Periplasmic binding protein-like II"/>
    <property type="match status" value="2"/>
</dbReference>
<protein>
    <submittedName>
        <fullName evidence="6">LysR family transcriptional regulator</fullName>
    </submittedName>
</protein>
<dbReference type="InterPro" id="IPR036390">
    <property type="entry name" value="WH_DNA-bd_sf"/>
</dbReference>
<dbReference type="SUPFAM" id="SSF46785">
    <property type="entry name" value="Winged helix' DNA-binding domain"/>
    <property type="match status" value="1"/>
</dbReference>
<evidence type="ECO:0000256" key="3">
    <source>
        <dbReference type="ARBA" id="ARBA00023125"/>
    </source>
</evidence>
<keyword evidence="7" id="KW-1185">Reference proteome</keyword>
<keyword evidence="3" id="KW-0238">DNA-binding</keyword>
<feature type="domain" description="HTH lysR-type" evidence="5">
    <location>
        <begin position="5"/>
        <end position="62"/>
    </location>
</feature>
<dbReference type="InterPro" id="IPR005119">
    <property type="entry name" value="LysR_subst-bd"/>
</dbReference>
<organism evidence="6 7">
    <name type="scientific">Salinarimonas ramus</name>
    <dbReference type="NCBI Taxonomy" id="690164"/>
    <lineage>
        <taxon>Bacteria</taxon>
        <taxon>Pseudomonadati</taxon>
        <taxon>Pseudomonadota</taxon>
        <taxon>Alphaproteobacteria</taxon>
        <taxon>Hyphomicrobiales</taxon>
        <taxon>Salinarimonadaceae</taxon>
        <taxon>Salinarimonas</taxon>
    </lineage>
</organism>
<keyword evidence="4" id="KW-0804">Transcription</keyword>
<dbReference type="GO" id="GO:0006351">
    <property type="term" value="P:DNA-templated transcription"/>
    <property type="evidence" value="ECO:0007669"/>
    <property type="project" value="TreeGrafter"/>
</dbReference>
<dbReference type="InterPro" id="IPR036388">
    <property type="entry name" value="WH-like_DNA-bd_sf"/>
</dbReference>
<dbReference type="Proteomes" id="UP000600449">
    <property type="component" value="Unassembled WGS sequence"/>
</dbReference>
<evidence type="ECO:0000256" key="4">
    <source>
        <dbReference type="ARBA" id="ARBA00023163"/>
    </source>
</evidence>
<evidence type="ECO:0000256" key="2">
    <source>
        <dbReference type="ARBA" id="ARBA00023015"/>
    </source>
</evidence>
<evidence type="ECO:0000259" key="5">
    <source>
        <dbReference type="PROSITE" id="PS50931"/>
    </source>
</evidence>
<dbReference type="GO" id="GO:0043565">
    <property type="term" value="F:sequence-specific DNA binding"/>
    <property type="evidence" value="ECO:0007669"/>
    <property type="project" value="TreeGrafter"/>
</dbReference>
<dbReference type="InterPro" id="IPR000847">
    <property type="entry name" value="LysR_HTH_N"/>
</dbReference>
<accession>A0A917Q4C3</accession>
<evidence type="ECO:0000256" key="1">
    <source>
        <dbReference type="ARBA" id="ARBA00009437"/>
    </source>
</evidence>
<dbReference type="Pfam" id="PF00126">
    <property type="entry name" value="HTH_1"/>
    <property type="match status" value="1"/>
</dbReference>
<keyword evidence="2" id="KW-0805">Transcription regulation</keyword>
<evidence type="ECO:0000313" key="6">
    <source>
        <dbReference type="EMBL" id="GGK21056.1"/>
    </source>
</evidence>
<dbReference type="Gene3D" id="1.10.10.10">
    <property type="entry name" value="Winged helix-like DNA-binding domain superfamily/Winged helix DNA-binding domain"/>
    <property type="match status" value="1"/>
</dbReference>
<dbReference type="InterPro" id="IPR058163">
    <property type="entry name" value="LysR-type_TF_proteobact-type"/>
</dbReference>
<dbReference type="PRINTS" id="PR00039">
    <property type="entry name" value="HTHLYSR"/>
</dbReference>
<dbReference type="CDD" id="cd08432">
    <property type="entry name" value="PBP2_GcdR_TrpI_HvrB_AmpR_like"/>
    <property type="match status" value="1"/>
</dbReference>
<name>A0A917Q4C3_9HYPH</name>
<dbReference type="GO" id="GO:0003700">
    <property type="term" value="F:DNA-binding transcription factor activity"/>
    <property type="evidence" value="ECO:0007669"/>
    <property type="project" value="InterPro"/>
</dbReference>
<dbReference type="PANTHER" id="PTHR30537:SF74">
    <property type="entry name" value="HTH-TYPE TRANSCRIPTIONAL REGULATOR TRPI"/>
    <property type="match status" value="1"/>
</dbReference>
<dbReference type="SUPFAM" id="SSF53850">
    <property type="entry name" value="Periplasmic binding protein-like II"/>
    <property type="match status" value="1"/>
</dbReference>
<sequence>MSSLPPLRALQVFEAVARLQSVTVAADELAVTPSAVSHQLRGLEEYLGVRLFHRLHRRIALTDAGRDYAALLGHGFERIARATDNLVRGGAGDVLTLHCPPSFAPAWLVPRLSRFVAAHPDIDLRIHATPEPPAFFRSDTDVEIRYGAGDWPGLEIVELMEDEVVPLASPALAARLPRSATVADVLALPLIHSERALVAWDRWTHVLSPGTIAPRGGLRFDRAYLALQAAAEGLGATLETMIFAERFLADGSLVPLLDEAARIAAGAHYLVYPSAYGDMPKVRRFRAWLVEEARRATAPSTSYLTVSTTNRRRSTAVRTVKTTIEPGV</sequence>
<dbReference type="PANTHER" id="PTHR30537">
    <property type="entry name" value="HTH-TYPE TRANSCRIPTIONAL REGULATOR"/>
    <property type="match status" value="1"/>
</dbReference>
<dbReference type="RefSeq" id="WP_280513901.1">
    <property type="nucleotide sequence ID" value="NZ_BMMF01000001.1"/>
</dbReference>
<dbReference type="EMBL" id="BMMF01000001">
    <property type="protein sequence ID" value="GGK21056.1"/>
    <property type="molecule type" value="Genomic_DNA"/>
</dbReference>
<comment type="caution">
    <text evidence="6">The sequence shown here is derived from an EMBL/GenBank/DDBJ whole genome shotgun (WGS) entry which is preliminary data.</text>
</comment>
<gene>
    <name evidence="6" type="ORF">GCM10011322_04630</name>
</gene>
<dbReference type="Pfam" id="PF03466">
    <property type="entry name" value="LysR_substrate"/>
    <property type="match status" value="1"/>
</dbReference>
<reference evidence="6 7" key="1">
    <citation type="journal article" date="2014" name="Int. J. Syst. Evol. Microbiol.">
        <title>Complete genome sequence of Corynebacterium casei LMG S-19264T (=DSM 44701T), isolated from a smear-ripened cheese.</title>
        <authorList>
            <consortium name="US DOE Joint Genome Institute (JGI-PGF)"/>
            <person name="Walter F."/>
            <person name="Albersmeier A."/>
            <person name="Kalinowski J."/>
            <person name="Ruckert C."/>
        </authorList>
    </citation>
    <scope>NUCLEOTIDE SEQUENCE [LARGE SCALE GENOMIC DNA]</scope>
    <source>
        <strain evidence="6 7">CGMCC 1.9161</strain>
    </source>
</reference>
<comment type="similarity">
    <text evidence="1">Belongs to the LysR transcriptional regulatory family.</text>
</comment>
<dbReference type="FunFam" id="1.10.10.10:FF:000038">
    <property type="entry name" value="Glycine cleavage system transcriptional activator"/>
    <property type="match status" value="1"/>
</dbReference>
<proteinExistence type="inferred from homology"/>
<dbReference type="AlphaFoldDB" id="A0A917Q4C3"/>
<dbReference type="PROSITE" id="PS50931">
    <property type="entry name" value="HTH_LYSR"/>
    <property type="match status" value="1"/>
</dbReference>